<dbReference type="PANTHER" id="PTHR45617">
    <property type="entry name" value="LEUCINE RICH REPEAT FAMILY PROTEIN"/>
    <property type="match status" value="1"/>
</dbReference>
<evidence type="ECO:0000256" key="1">
    <source>
        <dbReference type="ARBA" id="ARBA00022614"/>
    </source>
</evidence>
<dbReference type="InterPro" id="IPR001611">
    <property type="entry name" value="Leu-rich_rpt"/>
</dbReference>
<evidence type="ECO:0000313" key="4">
    <source>
        <dbReference type="Proteomes" id="UP000669133"/>
    </source>
</evidence>
<keyword evidence="2" id="KW-0677">Repeat</keyword>
<accession>A0A8H7ZGG5</accession>
<proteinExistence type="predicted"/>
<keyword evidence="1" id="KW-0433">Leucine-rich repeat</keyword>
<dbReference type="GeneID" id="93652373"/>
<dbReference type="Gene3D" id="3.80.10.10">
    <property type="entry name" value="Ribonuclease Inhibitor"/>
    <property type="match status" value="1"/>
</dbReference>
<dbReference type="Pfam" id="PF00560">
    <property type="entry name" value="LRR_1"/>
    <property type="match status" value="1"/>
</dbReference>
<sequence>MRLKLDLYQLDILQSIFSFVEVKEITQLLKGSFLSHNPNIKNAIHHTLTKGLSYNRQTSRNYGVNKGYPDSRVQDPNSLSKEQYELTETYCVEQQIHITSKISYGLCHMVDLLDLLELIRALQPSGTVALVFELDFGYAFKLDMNKFMESFEHISDRIVMLTMKFQRLRELDGGVTFKNLEVFNSHLCRVSSFNCPKMKKLSFNVLDGYDVCSLPTVQMLRLVCSGWLSEDTVESSNIIEGSRNIKIQGEYEKDIDEALIKSIIKYADTNTSIDCLKRLDENVFGFLVRAVKEECCSLRSLFIERPISQLEVYPCYSLELCDVKNLSVLMNLPSTLKVLKVSLSYVGTLEVNDLLDLLPIGLETLKISESYCMTCDGFLDLSRFHSLRQLLLLVSFMGDAKAAQLPDSIDELWINCRASTISEVKFPERLKSVKLTGLYGPRGTLAKIDGVQYPSTFKQVELWDNRIVTIDLSNVERLEKLTLYRTEFEGLKLPDVDALSFEYCEKVPESYCGGAEQYLCFRGCNLENMTLRLGSCLKYLILSYCNLSKFDVDLPGCLEEVDLSHNNLTEFPVQLSNLKRLRLLNVADNRIRNGCIDFQTCSIEALDVSCNLIKKIKLTFPGPTKLMYLALHDNKIKEISEESIGIHPRLFYVELDKSKAFKGYFNVKLPNATAQKYFEEWEISGAMQREA</sequence>
<dbReference type="PROSITE" id="PS51450">
    <property type="entry name" value="LRR"/>
    <property type="match status" value="1"/>
</dbReference>
<dbReference type="OrthoDB" id="4090081at2759"/>
<evidence type="ECO:0000313" key="3">
    <source>
        <dbReference type="EMBL" id="KAG5418217.1"/>
    </source>
</evidence>
<dbReference type="Proteomes" id="UP000669133">
    <property type="component" value="Unassembled WGS sequence"/>
</dbReference>
<comment type="caution">
    <text evidence="3">The sequence shown here is derived from an EMBL/GenBank/DDBJ whole genome shotgun (WGS) entry which is preliminary data.</text>
</comment>
<gene>
    <name evidence="3" type="ORF">I9W82_003744</name>
</gene>
<evidence type="ECO:0000256" key="2">
    <source>
        <dbReference type="ARBA" id="ARBA00022737"/>
    </source>
</evidence>
<dbReference type="EMBL" id="JAEOAQ010000005">
    <property type="protein sequence ID" value="KAG5418217.1"/>
    <property type="molecule type" value="Genomic_DNA"/>
</dbReference>
<dbReference type="InterPro" id="IPR032675">
    <property type="entry name" value="LRR_dom_sf"/>
</dbReference>
<dbReference type="AlphaFoldDB" id="A0A8H7ZGG5"/>
<dbReference type="SUPFAM" id="SSF52058">
    <property type="entry name" value="L domain-like"/>
    <property type="match status" value="1"/>
</dbReference>
<dbReference type="PANTHER" id="PTHR45617:SF169">
    <property type="entry name" value="LRRCT DOMAIN-CONTAINING PROTEIN"/>
    <property type="match status" value="1"/>
</dbReference>
<organism evidence="3 4">
    <name type="scientific">Candida metapsilosis</name>
    <dbReference type="NCBI Taxonomy" id="273372"/>
    <lineage>
        <taxon>Eukaryota</taxon>
        <taxon>Fungi</taxon>
        <taxon>Dikarya</taxon>
        <taxon>Ascomycota</taxon>
        <taxon>Saccharomycotina</taxon>
        <taxon>Pichiomycetes</taxon>
        <taxon>Debaryomycetaceae</taxon>
        <taxon>Candida/Lodderomyces clade</taxon>
        <taxon>Candida</taxon>
    </lineage>
</organism>
<protein>
    <submittedName>
        <fullName evidence="3">Uncharacterized protein</fullName>
    </submittedName>
</protein>
<reference evidence="3 4" key="1">
    <citation type="submission" date="2020-12" db="EMBL/GenBank/DDBJ databases">
        <title>Effect of drift, selection, and recombination on the evolution of hybrid genomes in Candida yeast pathogens.</title>
        <authorList>
            <person name="Mixao V."/>
            <person name="Ksiezopolska E."/>
            <person name="Saus E."/>
            <person name="Boekhout T."/>
            <person name="Gacser A."/>
            <person name="Gabaldon T."/>
        </authorList>
    </citation>
    <scope>NUCLEOTIDE SEQUENCE [LARGE SCALE GENOMIC DNA]</scope>
    <source>
        <strain evidence="3 4">BP57</strain>
    </source>
</reference>
<keyword evidence="4" id="KW-1185">Reference proteome</keyword>
<name>A0A8H7ZGG5_9ASCO</name>
<dbReference type="RefSeq" id="XP_067547333.1">
    <property type="nucleotide sequence ID" value="XM_067692742.1"/>
</dbReference>